<dbReference type="InterPro" id="IPR013783">
    <property type="entry name" value="Ig-like_fold"/>
</dbReference>
<dbReference type="Gene3D" id="2.60.40.10">
    <property type="entry name" value="Immunoglobulins"/>
    <property type="match status" value="1"/>
</dbReference>
<reference evidence="1" key="1">
    <citation type="submission" date="2022-03" db="EMBL/GenBank/DDBJ databases">
        <title>Complete genome sequence of Caldinitratiruptor microaerophilus.</title>
        <authorList>
            <person name="Mukaiyama R."/>
            <person name="Nishiyama T."/>
            <person name="Ueda K."/>
        </authorList>
    </citation>
    <scope>NUCLEOTIDE SEQUENCE</scope>
    <source>
        <strain evidence="1">JCM 16183</strain>
    </source>
</reference>
<evidence type="ECO:0000313" key="2">
    <source>
        <dbReference type="Proteomes" id="UP001163687"/>
    </source>
</evidence>
<proteinExistence type="predicted"/>
<accession>A0AA35G9C0</accession>
<gene>
    <name evidence="1" type="ORF">caldi_30310</name>
</gene>
<evidence type="ECO:0000313" key="1">
    <source>
        <dbReference type="EMBL" id="BDG61941.1"/>
    </source>
</evidence>
<sequence length="112" mass="12432">MPGIWDLQATLTEQQTVRLTWDYGPCTPAGECEPGWQMPARVAITRATCPERPASCAVADISFKLLTELLASETAWNDTSVESGKEYIYRLNVFSKEGVPHPVPVLTRIRVP</sequence>
<dbReference type="Proteomes" id="UP001163687">
    <property type="component" value="Chromosome"/>
</dbReference>
<name>A0AA35G9C0_9FIRM</name>
<protein>
    <submittedName>
        <fullName evidence="1">Uncharacterized protein</fullName>
    </submittedName>
</protein>
<dbReference type="AlphaFoldDB" id="A0AA35G9C0"/>
<dbReference type="EMBL" id="AP025628">
    <property type="protein sequence ID" value="BDG61941.1"/>
    <property type="molecule type" value="Genomic_DNA"/>
</dbReference>
<organism evidence="1 2">
    <name type="scientific">Caldinitratiruptor microaerophilus</name>
    <dbReference type="NCBI Taxonomy" id="671077"/>
    <lineage>
        <taxon>Bacteria</taxon>
        <taxon>Bacillati</taxon>
        <taxon>Bacillota</taxon>
        <taxon>Clostridia</taxon>
        <taxon>Eubacteriales</taxon>
        <taxon>Symbiobacteriaceae</taxon>
        <taxon>Caldinitratiruptor</taxon>
    </lineage>
</organism>
<dbReference type="KEGG" id="cmic:caldi_30310"/>
<keyword evidence="2" id="KW-1185">Reference proteome</keyword>